<dbReference type="InterPro" id="IPR035906">
    <property type="entry name" value="MetI-like_sf"/>
</dbReference>
<evidence type="ECO:0000256" key="6">
    <source>
        <dbReference type="ARBA" id="ARBA00022989"/>
    </source>
</evidence>
<dbReference type="GO" id="GO:1990060">
    <property type="term" value="C:maltose transport complex"/>
    <property type="evidence" value="ECO:0007669"/>
    <property type="project" value="TreeGrafter"/>
</dbReference>
<feature type="transmembrane region" description="Helical" evidence="8">
    <location>
        <begin position="45"/>
        <end position="63"/>
    </location>
</feature>
<sequence>MTKPKKVKPVYPVSVAGVIWKIATLGIVDAVVFFMIMVMVAQERITEAIVAVIVALIINWIYLRRGGLPAKYLAPGVFFLIIFQVYVLLFSGYTAFTNYGSAHNGDQNLAIQTIKNAAYRVVDGGEDFVVVAGTDNKDGKPALLLTSNLDNKVYLGKDGQQKVEIPEGNYTLAEGCADPYAEDTTTCAHAAATAVGFTPAKVSDLTKFQLRKYYSLRVVIDPANPNLGIQTGDLATAAEIQATLSFDEKTKFFTALEDDENGKFMAGDVFKPAENGYYHVDGKIKNAHLDAGWRVEVGLKNFETIFTDEQLRAPLMKVISWTFIFAFATVGSTFLMGMAIAFLFNHEKLKGKRFYRSIMILPYAFPAFLSAYVWVGLLNKEHGFVNTVLLGQPADGDNNIPWLLEEGPARWAVLLVNLWLGFPYMFLIVTGALQSIPAELTEAARIDGASPWQSFRLIKMPLLLVSIAPLLIASFAFNFNNFTIIYLLTKGGPNDSGVTDYDVGGTDILITFVYKIAFSGTGQNYGLASAFSILIFIVIGTLSLISFRRTRTLEDIN</sequence>
<feature type="transmembrane region" description="Helical" evidence="8">
    <location>
        <begin position="72"/>
        <end position="96"/>
    </location>
</feature>
<keyword evidence="5 8" id="KW-0812">Transmembrane</keyword>
<dbReference type="AlphaFoldDB" id="A0A6J6B1V1"/>
<feature type="transmembrane region" description="Helical" evidence="8">
    <location>
        <begin position="462"/>
        <end position="488"/>
    </location>
</feature>
<feature type="transmembrane region" description="Helical" evidence="8">
    <location>
        <begin position="411"/>
        <end position="433"/>
    </location>
</feature>
<reference evidence="10" key="1">
    <citation type="submission" date="2020-05" db="EMBL/GenBank/DDBJ databases">
        <authorList>
            <person name="Chiriac C."/>
            <person name="Salcher M."/>
            <person name="Ghai R."/>
            <person name="Kavagutti S V."/>
        </authorList>
    </citation>
    <scope>NUCLEOTIDE SEQUENCE</scope>
</reference>
<proteinExistence type="predicted"/>
<evidence type="ECO:0000256" key="5">
    <source>
        <dbReference type="ARBA" id="ARBA00022692"/>
    </source>
</evidence>
<keyword evidence="3" id="KW-1003">Cell membrane</keyword>
<dbReference type="InterPro" id="IPR035277">
    <property type="entry name" value="MalF_N"/>
</dbReference>
<dbReference type="EMBL" id="CAEZUR010000004">
    <property type="protein sequence ID" value="CAB4600357.1"/>
    <property type="molecule type" value="Genomic_DNA"/>
</dbReference>
<name>A0A6J6B1V1_9ZZZZ</name>
<dbReference type="Gene3D" id="1.10.3720.10">
    <property type="entry name" value="MetI-like"/>
    <property type="match status" value="1"/>
</dbReference>
<keyword evidence="6 8" id="KW-1133">Transmembrane helix</keyword>
<evidence type="ECO:0000256" key="3">
    <source>
        <dbReference type="ARBA" id="ARBA00022475"/>
    </source>
</evidence>
<keyword evidence="2" id="KW-0813">Transport</keyword>
<evidence type="ECO:0000256" key="2">
    <source>
        <dbReference type="ARBA" id="ARBA00022448"/>
    </source>
</evidence>
<evidence type="ECO:0000259" key="9">
    <source>
        <dbReference type="PROSITE" id="PS50928"/>
    </source>
</evidence>
<evidence type="ECO:0000313" key="11">
    <source>
        <dbReference type="EMBL" id="CAB4600357.1"/>
    </source>
</evidence>
<keyword evidence="4" id="KW-0762">Sugar transport</keyword>
<dbReference type="PANTHER" id="PTHR47314">
    <property type="entry name" value="MALTOSE/MALTODEXTRIN TRANSPORT SYSTEM PERMEASE PROTEIN MALF"/>
    <property type="match status" value="1"/>
</dbReference>
<evidence type="ECO:0000256" key="7">
    <source>
        <dbReference type="ARBA" id="ARBA00023136"/>
    </source>
</evidence>
<dbReference type="Pfam" id="PF16296">
    <property type="entry name" value="TM_PBP2_N"/>
    <property type="match status" value="1"/>
</dbReference>
<dbReference type="GO" id="GO:0042956">
    <property type="term" value="P:maltodextrin transmembrane transport"/>
    <property type="evidence" value="ECO:0007669"/>
    <property type="project" value="TreeGrafter"/>
</dbReference>
<dbReference type="Pfam" id="PF00528">
    <property type="entry name" value="BPD_transp_1"/>
    <property type="match status" value="1"/>
</dbReference>
<dbReference type="InterPro" id="IPR032550">
    <property type="entry name" value="TM_PBP2_N"/>
</dbReference>
<keyword evidence="7 8" id="KW-0472">Membrane</keyword>
<dbReference type="GO" id="GO:0015423">
    <property type="term" value="F:ABC-type maltose transporter activity"/>
    <property type="evidence" value="ECO:0007669"/>
    <property type="project" value="TreeGrafter"/>
</dbReference>
<dbReference type="EMBL" id="CAEZSN010000001">
    <property type="protein sequence ID" value="CAB4533012.1"/>
    <property type="molecule type" value="Genomic_DNA"/>
</dbReference>
<feature type="transmembrane region" description="Helical" evidence="8">
    <location>
        <begin position="525"/>
        <end position="547"/>
    </location>
</feature>
<dbReference type="InterPro" id="IPR000515">
    <property type="entry name" value="MetI-like"/>
</dbReference>
<feature type="domain" description="ABC transmembrane type-1" evidence="9">
    <location>
        <begin position="319"/>
        <end position="546"/>
    </location>
</feature>
<evidence type="ECO:0000256" key="8">
    <source>
        <dbReference type="SAM" id="Phobius"/>
    </source>
</evidence>
<dbReference type="PROSITE" id="PS50928">
    <property type="entry name" value="ABC_TM1"/>
    <property type="match status" value="1"/>
</dbReference>
<evidence type="ECO:0000256" key="4">
    <source>
        <dbReference type="ARBA" id="ARBA00022597"/>
    </source>
</evidence>
<dbReference type="SUPFAM" id="SSF160964">
    <property type="entry name" value="MalF N-terminal region-like"/>
    <property type="match status" value="1"/>
</dbReference>
<comment type="subcellular location">
    <subcellularLocation>
        <location evidence="1">Cell membrane</location>
        <topology evidence="1">Multi-pass membrane protein</topology>
    </subcellularLocation>
</comment>
<accession>A0A6J6B1V1</accession>
<dbReference type="Gene3D" id="3.10.650.10">
    <property type="entry name" value="MalF N-terminal region-like"/>
    <property type="match status" value="1"/>
</dbReference>
<evidence type="ECO:0000313" key="10">
    <source>
        <dbReference type="EMBL" id="CAB4533012.1"/>
    </source>
</evidence>
<feature type="transmembrane region" description="Helical" evidence="8">
    <location>
        <begin position="12"/>
        <end position="39"/>
    </location>
</feature>
<dbReference type="Gene3D" id="1.20.58.370">
    <property type="entry name" value="MalF N-terminal region-like"/>
    <property type="match status" value="1"/>
</dbReference>
<feature type="transmembrane region" description="Helical" evidence="8">
    <location>
        <begin position="318"/>
        <end position="342"/>
    </location>
</feature>
<dbReference type="PANTHER" id="PTHR47314:SF1">
    <property type="entry name" value="MALTOSE_MALTODEXTRIN TRANSPORT SYSTEM PERMEASE PROTEIN MALF"/>
    <property type="match status" value="1"/>
</dbReference>
<dbReference type="CDD" id="cd06261">
    <property type="entry name" value="TM_PBP2"/>
    <property type="match status" value="1"/>
</dbReference>
<feature type="transmembrane region" description="Helical" evidence="8">
    <location>
        <begin position="354"/>
        <end position="375"/>
    </location>
</feature>
<evidence type="ECO:0000256" key="1">
    <source>
        <dbReference type="ARBA" id="ARBA00004651"/>
    </source>
</evidence>
<gene>
    <name evidence="10" type="ORF">UFOPK1433_00014</name>
    <name evidence="11" type="ORF">UFOPK1843_00093</name>
</gene>
<protein>
    <submittedName>
        <fullName evidence="10">Unannotated protein</fullName>
    </submittedName>
</protein>
<organism evidence="10">
    <name type="scientific">freshwater metagenome</name>
    <dbReference type="NCBI Taxonomy" id="449393"/>
    <lineage>
        <taxon>unclassified sequences</taxon>
        <taxon>metagenomes</taxon>
        <taxon>ecological metagenomes</taxon>
    </lineage>
</organism>
<dbReference type="SUPFAM" id="SSF161098">
    <property type="entry name" value="MetI-like"/>
    <property type="match status" value="1"/>
</dbReference>